<reference evidence="3" key="1">
    <citation type="submission" date="2021-06" db="EMBL/GenBank/DDBJ databases">
        <authorList>
            <person name="Kallberg Y."/>
            <person name="Tangrot J."/>
            <person name="Rosling A."/>
        </authorList>
    </citation>
    <scope>NUCLEOTIDE SEQUENCE</scope>
    <source>
        <strain evidence="3">CL551</strain>
    </source>
</reference>
<feature type="compositionally biased region" description="Low complexity" evidence="1">
    <location>
        <begin position="249"/>
        <end position="262"/>
    </location>
</feature>
<proteinExistence type="predicted"/>
<feature type="compositionally biased region" description="Low complexity" evidence="1">
    <location>
        <begin position="230"/>
        <end position="240"/>
    </location>
</feature>
<evidence type="ECO:0000313" key="3">
    <source>
        <dbReference type="EMBL" id="CAG8666035.1"/>
    </source>
</evidence>
<keyword evidence="2" id="KW-0812">Transmembrane</keyword>
<dbReference type="OrthoDB" id="10640554at2759"/>
<evidence type="ECO:0000313" key="4">
    <source>
        <dbReference type="Proteomes" id="UP000789342"/>
    </source>
</evidence>
<protein>
    <submittedName>
        <fullName evidence="3">4053_t:CDS:1</fullName>
    </submittedName>
</protein>
<dbReference type="AlphaFoldDB" id="A0A9N9EBZ9"/>
<name>A0A9N9EBZ9_9GLOM</name>
<sequence>MQKWIAVSFVMMMIFSWIVFGLISIKIYWKRKRNIFGNTLSGRLILFNDGLLYLAANALFQLINIIFIFAGKDYIIRFANVTPAFLVTSVCCQRLLVLGATSTKHHSSIIRSTLPSFHQDNNNPIFPQQSNESSIINNNAPEFPPSTVHRPHHPTLQTLSVHSQFPASITIDPPTPIMNSDFSSSLLSIMNNFTSMNNHTLNNHLHNSLSSLHSFGKNSSSHDTMKSRHSNNSNSNHSSNLSFHQNPESSSSLQANSNSQNQTRSSHESGRSNRSILTTIQNVFRSSREGRSRDEENDPNDVYYFRYSNVENDEDVYMFPKTPSRPALRK</sequence>
<feature type="transmembrane region" description="Helical" evidence="2">
    <location>
        <begin position="50"/>
        <end position="69"/>
    </location>
</feature>
<dbReference type="Proteomes" id="UP000789342">
    <property type="component" value="Unassembled WGS sequence"/>
</dbReference>
<evidence type="ECO:0000256" key="2">
    <source>
        <dbReference type="SAM" id="Phobius"/>
    </source>
</evidence>
<feature type="transmembrane region" description="Helical" evidence="2">
    <location>
        <begin position="6"/>
        <end position="29"/>
    </location>
</feature>
<accession>A0A9N9EBZ9</accession>
<keyword evidence="2" id="KW-0472">Membrane</keyword>
<feature type="compositionally biased region" description="Polar residues" evidence="1">
    <location>
        <begin position="272"/>
        <end position="284"/>
    </location>
</feature>
<dbReference type="EMBL" id="CAJVPV010011956">
    <property type="protein sequence ID" value="CAG8666035.1"/>
    <property type="molecule type" value="Genomic_DNA"/>
</dbReference>
<gene>
    <name evidence="3" type="ORF">AMORRO_LOCUS10616</name>
</gene>
<keyword evidence="2" id="KW-1133">Transmembrane helix</keyword>
<feature type="region of interest" description="Disordered" evidence="1">
    <location>
        <begin position="212"/>
        <end position="300"/>
    </location>
</feature>
<keyword evidence="4" id="KW-1185">Reference proteome</keyword>
<evidence type="ECO:0000256" key="1">
    <source>
        <dbReference type="SAM" id="MobiDB-lite"/>
    </source>
</evidence>
<comment type="caution">
    <text evidence="3">The sequence shown here is derived from an EMBL/GenBank/DDBJ whole genome shotgun (WGS) entry which is preliminary data.</text>
</comment>
<organism evidence="3 4">
    <name type="scientific">Acaulospora morrowiae</name>
    <dbReference type="NCBI Taxonomy" id="94023"/>
    <lineage>
        <taxon>Eukaryota</taxon>
        <taxon>Fungi</taxon>
        <taxon>Fungi incertae sedis</taxon>
        <taxon>Mucoromycota</taxon>
        <taxon>Glomeromycotina</taxon>
        <taxon>Glomeromycetes</taxon>
        <taxon>Diversisporales</taxon>
        <taxon>Acaulosporaceae</taxon>
        <taxon>Acaulospora</taxon>
    </lineage>
</organism>